<dbReference type="GO" id="GO:0008194">
    <property type="term" value="F:UDP-glycosyltransferase activity"/>
    <property type="evidence" value="ECO:0007669"/>
    <property type="project" value="InterPro"/>
</dbReference>
<dbReference type="InParanoid" id="A0A2G5D6R0"/>
<dbReference type="PROSITE" id="PS00375">
    <property type="entry name" value="UDPGT"/>
    <property type="match status" value="1"/>
</dbReference>
<evidence type="ECO:0000256" key="3">
    <source>
        <dbReference type="RuleBase" id="RU003718"/>
    </source>
</evidence>
<evidence type="ECO:0000313" key="6">
    <source>
        <dbReference type="Proteomes" id="UP000230069"/>
    </source>
</evidence>
<dbReference type="OrthoDB" id="5835829at2759"/>
<proteinExistence type="inferred from homology"/>
<comment type="similarity">
    <text evidence="1 3">Belongs to the UDP-glycosyltransferase family.</text>
</comment>
<dbReference type="CDD" id="cd03784">
    <property type="entry name" value="GT1_Gtf-like"/>
    <property type="match status" value="1"/>
</dbReference>
<name>A0A2G5D6R0_AQUCA</name>
<reference evidence="5 6" key="1">
    <citation type="submission" date="2017-09" db="EMBL/GenBank/DDBJ databases">
        <title>WGS assembly of Aquilegia coerulea Goldsmith.</title>
        <authorList>
            <person name="Hodges S."/>
            <person name="Kramer E."/>
            <person name="Nordborg M."/>
            <person name="Tomkins J."/>
            <person name="Borevitz J."/>
            <person name="Derieg N."/>
            <person name="Yan J."/>
            <person name="Mihaltcheva S."/>
            <person name="Hayes R.D."/>
            <person name="Rokhsar D."/>
        </authorList>
    </citation>
    <scope>NUCLEOTIDE SEQUENCE [LARGE SCALE GENOMIC DNA]</scope>
    <source>
        <strain evidence="6">cv. Goldsmith</strain>
    </source>
</reference>
<protein>
    <recommendedName>
        <fullName evidence="4">Glycosyltransferase</fullName>
        <ecNumber evidence="4">2.4.1.-</ecNumber>
    </recommendedName>
</protein>
<dbReference type="EC" id="2.4.1.-" evidence="4"/>
<keyword evidence="2 3" id="KW-0808">Transferase</keyword>
<keyword evidence="3" id="KW-0328">Glycosyltransferase</keyword>
<dbReference type="PANTHER" id="PTHR48044:SF29">
    <property type="entry name" value="GLYCOSYLTRANSFERASE"/>
    <property type="match status" value="1"/>
</dbReference>
<dbReference type="FunFam" id="3.40.50.2000:FF:000060">
    <property type="entry name" value="Glycosyltransferase"/>
    <property type="match status" value="1"/>
</dbReference>
<dbReference type="STRING" id="218851.A0A2G5D6R0"/>
<sequence length="451" mass="51762">MDTKEYRLRILMFPWLAHGHISPYLELAKKLSKRNFYIYFCSTPINLSSVRKQLDEKVVSSIQLVELLLPSLPSLPPHYHTTKSLPSQLMSTLKKAFDMAEPSFSNLLGVLKPDLLIYDYIQPWAPVAASRENIPAIHFLTNGAASVSYFYDMSKRQSVIDEFPFPSIYLHEYEYDKIMEMFNSDSNTQRFFECFGTSSYIILIKTCREIEAKYLSYFSLQVGKEFVPVGTLIQEAATTDDENESSFITWLNEKNQHSVVFVSFGSEYFLSKEEIQEIAYGLELSEVNFIWVIRFPEEVKTEVDEVLPQGFLDRVGNRGMVIKDWAPQVKILAHSNVGGFVSHCGWSSVMEGIHYGVPIIAMPMHLDQPTNARLVVELGVGKEVKRENAKFVRREVAKVINEVIVEKKGEEVRRKAKELSEIMKKKGEEEIDMVAEKLVQICQMSNMKKVE</sequence>
<dbReference type="InterPro" id="IPR035595">
    <property type="entry name" value="UDP_glycos_trans_CS"/>
</dbReference>
<dbReference type="SUPFAM" id="SSF53756">
    <property type="entry name" value="UDP-Glycosyltransferase/glycogen phosphorylase"/>
    <property type="match status" value="1"/>
</dbReference>
<evidence type="ECO:0000256" key="4">
    <source>
        <dbReference type="RuleBase" id="RU362057"/>
    </source>
</evidence>
<dbReference type="Pfam" id="PF00201">
    <property type="entry name" value="UDPGT"/>
    <property type="match status" value="1"/>
</dbReference>
<keyword evidence="6" id="KW-1185">Reference proteome</keyword>
<accession>A0A2G5D6R0</accession>
<evidence type="ECO:0000313" key="5">
    <source>
        <dbReference type="EMBL" id="PIA39199.1"/>
    </source>
</evidence>
<dbReference type="InterPro" id="IPR002213">
    <property type="entry name" value="UDP_glucos_trans"/>
</dbReference>
<evidence type="ECO:0000256" key="2">
    <source>
        <dbReference type="ARBA" id="ARBA00022679"/>
    </source>
</evidence>
<evidence type="ECO:0000256" key="1">
    <source>
        <dbReference type="ARBA" id="ARBA00009995"/>
    </source>
</evidence>
<dbReference type="Gene3D" id="3.40.50.2000">
    <property type="entry name" value="Glycogen Phosphorylase B"/>
    <property type="match status" value="2"/>
</dbReference>
<dbReference type="GO" id="GO:1901137">
    <property type="term" value="P:carbohydrate derivative biosynthetic process"/>
    <property type="evidence" value="ECO:0007669"/>
    <property type="project" value="UniProtKB-ARBA"/>
</dbReference>
<dbReference type="PANTHER" id="PTHR48044">
    <property type="entry name" value="GLYCOSYLTRANSFERASE"/>
    <property type="match status" value="1"/>
</dbReference>
<dbReference type="Proteomes" id="UP000230069">
    <property type="component" value="Unassembled WGS sequence"/>
</dbReference>
<organism evidence="5 6">
    <name type="scientific">Aquilegia coerulea</name>
    <name type="common">Rocky mountain columbine</name>
    <dbReference type="NCBI Taxonomy" id="218851"/>
    <lineage>
        <taxon>Eukaryota</taxon>
        <taxon>Viridiplantae</taxon>
        <taxon>Streptophyta</taxon>
        <taxon>Embryophyta</taxon>
        <taxon>Tracheophyta</taxon>
        <taxon>Spermatophyta</taxon>
        <taxon>Magnoliopsida</taxon>
        <taxon>Ranunculales</taxon>
        <taxon>Ranunculaceae</taxon>
        <taxon>Thalictroideae</taxon>
        <taxon>Aquilegia</taxon>
    </lineage>
</organism>
<dbReference type="AlphaFoldDB" id="A0A2G5D6R0"/>
<dbReference type="EMBL" id="KZ305044">
    <property type="protein sequence ID" value="PIA39199.1"/>
    <property type="molecule type" value="Genomic_DNA"/>
</dbReference>
<gene>
    <name evidence="5" type="ORF">AQUCO_02700408v1</name>
</gene>